<dbReference type="CDD" id="cd18186">
    <property type="entry name" value="BTB_POZ_ZBTB_KLHL-like"/>
    <property type="match status" value="1"/>
</dbReference>
<dbReference type="PANTHER" id="PTHR24413">
    <property type="entry name" value="SPECKLE-TYPE POZ PROTEIN"/>
    <property type="match status" value="1"/>
</dbReference>
<dbReference type="Gene3D" id="3.30.710.10">
    <property type="entry name" value="Potassium Channel Kv1.1, Chain A"/>
    <property type="match status" value="1"/>
</dbReference>
<organism evidence="2 3">
    <name type="scientific">Gigaspora rosea</name>
    <dbReference type="NCBI Taxonomy" id="44941"/>
    <lineage>
        <taxon>Eukaryota</taxon>
        <taxon>Fungi</taxon>
        <taxon>Fungi incertae sedis</taxon>
        <taxon>Mucoromycota</taxon>
        <taxon>Glomeromycotina</taxon>
        <taxon>Glomeromycetes</taxon>
        <taxon>Diversisporales</taxon>
        <taxon>Gigasporaceae</taxon>
        <taxon>Gigaspora</taxon>
    </lineage>
</organism>
<dbReference type="PROSITE" id="PS50097">
    <property type="entry name" value="BTB"/>
    <property type="match status" value="1"/>
</dbReference>
<name>A0A397VDD9_9GLOM</name>
<dbReference type="STRING" id="44941.A0A397VDD9"/>
<accession>A0A397VDD9</accession>
<dbReference type="Proteomes" id="UP000266673">
    <property type="component" value="Unassembled WGS sequence"/>
</dbReference>
<dbReference type="OrthoDB" id="1262810at2759"/>
<dbReference type="InterPro" id="IPR000210">
    <property type="entry name" value="BTB/POZ_dom"/>
</dbReference>
<keyword evidence="3" id="KW-1185">Reference proteome</keyword>
<dbReference type="SUPFAM" id="SSF54695">
    <property type="entry name" value="POZ domain"/>
    <property type="match status" value="1"/>
</dbReference>
<evidence type="ECO:0000313" key="2">
    <source>
        <dbReference type="EMBL" id="RIB20022.1"/>
    </source>
</evidence>
<sequence length="455" mass="52261">MGFKYQVNRQTFFECARAIQKQSLEQKYQHANDLIYRATTVVHYLYDNIDDLNYSDAEYEELARISFIPAELSIETPYTEKSVKPNEFECLNLLCLPKYKHIAFTQVALFHSAVIPKPSSPILAKYKKFGKPNGNQILEHLRVVAFKLLKSKKWKNEEYLFKKMLDEIYNALNEECEDEDSILDGPSFISGEKIFLNIYPNEDAFDESNWKAANELIVGVSLSEDGFVKPSLAKYKKLLEVAGSGTLKSGEDSDDDSSQDDQDVKVNQQGELLLKALQQSLKTGLSEPLNDVIFIVKDQKIAANRLVLASATDHFKHSFSSKYRDGNPLETVTIPGYDIEPDSFRVLLNYLYGISLDTAIAPIKNQNGNKYSYKNIDEDWSQEQENERQFNILMDLLEASDYYNIINLKNETEKKLFEYVKLCNVDEVLDHASNYNADLLIKYCNKFIENNQSFL</sequence>
<feature type="domain" description="BTB" evidence="1">
    <location>
        <begin position="290"/>
        <end position="352"/>
    </location>
</feature>
<dbReference type="Pfam" id="PF00651">
    <property type="entry name" value="BTB"/>
    <property type="match status" value="1"/>
</dbReference>
<dbReference type="EMBL" id="QKWP01000440">
    <property type="protein sequence ID" value="RIB20022.1"/>
    <property type="molecule type" value="Genomic_DNA"/>
</dbReference>
<evidence type="ECO:0000259" key="1">
    <source>
        <dbReference type="PROSITE" id="PS50097"/>
    </source>
</evidence>
<dbReference type="InterPro" id="IPR011333">
    <property type="entry name" value="SKP1/BTB/POZ_sf"/>
</dbReference>
<proteinExistence type="predicted"/>
<comment type="caution">
    <text evidence="2">The sequence shown here is derived from an EMBL/GenBank/DDBJ whole genome shotgun (WGS) entry which is preliminary data.</text>
</comment>
<reference evidence="2 3" key="1">
    <citation type="submission" date="2018-06" db="EMBL/GenBank/DDBJ databases">
        <title>Comparative genomics reveals the genomic features of Rhizophagus irregularis, R. cerebriforme, R. diaphanum and Gigaspora rosea, and their symbiotic lifestyle signature.</title>
        <authorList>
            <person name="Morin E."/>
            <person name="San Clemente H."/>
            <person name="Chen E.C.H."/>
            <person name="De La Providencia I."/>
            <person name="Hainaut M."/>
            <person name="Kuo A."/>
            <person name="Kohler A."/>
            <person name="Murat C."/>
            <person name="Tang N."/>
            <person name="Roy S."/>
            <person name="Loubradou J."/>
            <person name="Henrissat B."/>
            <person name="Grigoriev I.V."/>
            <person name="Corradi N."/>
            <person name="Roux C."/>
            <person name="Martin F.M."/>
        </authorList>
    </citation>
    <scope>NUCLEOTIDE SEQUENCE [LARGE SCALE GENOMIC DNA]</scope>
    <source>
        <strain evidence="2 3">DAOM 194757</strain>
    </source>
</reference>
<dbReference type="AlphaFoldDB" id="A0A397VDD9"/>
<gene>
    <name evidence="2" type="ORF">C2G38_2081805</name>
</gene>
<dbReference type="SMART" id="SM00225">
    <property type="entry name" value="BTB"/>
    <property type="match status" value="1"/>
</dbReference>
<evidence type="ECO:0000313" key="3">
    <source>
        <dbReference type="Proteomes" id="UP000266673"/>
    </source>
</evidence>
<protein>
    <recommendedName>
        <fullName evidence="1">BTB domain-containing protein</fullName>
    </recommendedName>
</protein>